<dbReference type="EMBL" id="OB793546">
    <property type="protein sequence ID" value="CAD7427778.1"/>
    <property type="molecule type" value="Genomic_DNA"/>
</dbReference>
<sequence>MVSACKQVIPIERLQYVGEDSANIFGLRVPCDPLLRRQNWKHWGSDPGSEASKSDHYTTEVVGYQLLTYLLTFSQVVPPKATTMAATQNVPVSEILRNKTQLEDDEPKKKSREDWRKAKELEEARKAGTAPAAVDEEGKDINPHIPQYISAAPWYFGSKGPTLKHQRPQPEKQREYSQLDEWYRRGVDTSTVAIKFRKGACENCGALTHNKKDCMERPRKVGARFTDSEPCLKSTQQHCLLDIQQRSMYGNDQQNPASNRTTNLYRVRTIIVSSNGTLISWLSDGSLLVVSFLLSSILAFHFSSSQDDEVLKSYLMLEGGTHLKPTAFVFLTKDSISLSHFCHGIAPDEFIQRDLSMDYDGKRDRWAGYDPSEHKAIIEEYQKVEEAKRQLRAEKLNANIEGEEEEEAEELDKEDEDKYVDEVDMPGTKVDSKQRITVRNLRIREDTAKYLRNLDPNSAYYDPKTRSMRDNPYVGVSEQDVDYGGENFVRFSGDTQKHSVAQLFAWEAYEKGVDVHLLAEPTKLEMLQHEYDKKKDQFKSQVQGNILDKYGGAEHLQAPPKSLLLAQTEDYVEYSRYGKIVKVLETKSGADERQETGHWSGSKPTSLEKGLASGLPAWWAGQEKQIIRSKYEEDVLINNHATVWGSFWSNGRWGYKCCYSFVKNSYCTGDAGKSSGESSGVANNAPPASVEAVGRSQISDREDSGSSSESDSSHGEVEGGSSRKRKNRKKKKDKKRRRKENKRKIKVKKMAEEETDQEKLHKALEQEEENQKEAQRLLSIDERKRPYNSMFEVKKPTDEEIEAYLMMRRRDEDPMAQFMG</sequence>
<feature type="compositionally biased region" description="Basic and acidic residues" evidence="10">
    <location>
        <begin position="97"/>
        <end position="126"/>
    </location>
</feature>
<accession>A0A7R9E5Z4</accession>
<keyword evidence="5 8" id="KW-0747">Spliceosome</keyword>
<evidence type="ECO:0000313" key="12">
    <source>
        <dbReference type="EMBL" id="CAD7427778.1"/>
    </source>
</evidence>
<dbReference type="GO" id="GO:0030628">
    <property type="term" value="F:pre-mRNA 3'-splice site binding"/>
    <property type="evidence" value="ECO:0007669"/>
    <property type="project" value="UniProtKB-UniRule"/>
</dbReference>
<keyword evidence="4 8" id="KW-0507">mRNA processing</keyword>
<dbReference type="GO" id="GO:0005681">
    <property type="term" value="C:spliceosomal complex"/>
    <property type="evidence" value="ECO:0007669"/>
    <property type="project" value="UniProtKB-UniRule"/>
</dbReference>
<reference evidence="12" key="1">
    <citation type="submission" date="2020-11" db="EMBL/GenBank/DDBJ databases">
        <authorList>
            <person name="Tran Van P."/>
        </authorList>
    </citation>
    <scope>NUCLEOTIDE SEQUENCE</scope>
</reference>
<dbReference type="PANTHER" id="PTHR12942:SF2">
    <property type="entry name" value="PRE-MRNA-SPLICING FACTOR SLU7"/>
    <property type="match status" value="1"/>
</dbReference>
<feature type="region of interest" description="Disordered" evidence="10">
    <location>
        <begin position="672"/>
        <end position="781"/>
    </location>
</feature>
<feature type="coiled-coil region" evidence="9">
    <location>
        <begin position="374"/>
        <end position="417"/>
    </location>
</feature>
<protein>
    <recommendedName>
        <fullName evidence="3 8">Pre-mRNA-splicing factor SLU7</fullName>
    </recommendedName>
</protein>
<proteinExistence type="inferred from homology"/>
<evidence type="ECO:0000256" key="3">
    <source>
        <dbReference type="ARBA" id="ARBA00021377"/>
    </source>
</evidence>
<comment type="function">
    <text evidence="8">Involved in pre-mRNA splicing.</text>
</comment>
<dbReference type="AlphaFoldDB" id="A0A7R9E5Z4"/>
<evidence type="ECO:0000256" key="10">
    <source>
        <dbReference type="SAM" id="MobiDB-lite"/>
    </source>
</evidence>
<gene>
    <name evidence="12" type="ORF">TMSB3V08_LOCUS4607</name>
</gene>
<comment type="subunit">
    <text evidence="8">Associated with the spliceosome.</text>
</comment>
<evidence type="ECO:0000256" key="8">
    <source>
        <dbReference type="RuleBase" id="RU367071"/>
    </source>
</evidence>
<comment type="similarity">
    <text evidence="2 8">Belongs to the SLU7 family.</text>
</comment>
<dbReference type="PANTHER" id="PTHR12942">
    <property type="entry name" value="STEP II SPLICING FACTOR SLU7"/>
    <property type="match status" value="1"/>
</dbReference>
<feature type="domain" description="Pre-mRNA-splicing factor SLU7" evidence="11">
    <location>
        <begin position="620"/>
        <end position="646"/>
    </location>
</feature>
<comment type="subcellular location">
    <subcellularLocation>
        <location evidence="1 8">Nucleus</location>
    </subcellularLocation>
</comment>
<evidence type="ECO:0000259" key="11">
    <source>
        <dbReference type="Pfam" id="PF11708"/>
    </source>
</evidence>
<keyword evidence="9" id="KW-0175">Coiled coil</keyword>
<organism evidence="12">
    <name type="scientific">Timema monikensis</name>
    <dbReference type="NCBI Taxonomy" id="170555"/>
    <lineage>
        <taxon>Eukaryota</taxon>
        <taxon>Metazoa</taxon>
        <taxon>Ecdysozoa</taxon>
        <taxon>Arthropoda</taxon>
        <taxon>Hexapoda</taxon>
        <taxon>Insecta</taxon>
        <taxon>Pterygota</taxon>
        <taxon>Neoptera</taxon>
        <taxon>Polyneoptera</taxon>
        <taxon>Phasmatodea</taxon>
        <taxon>Timematodea</taxon>
        <taxon>Timematoidea</taxon>
        <taxon>Timematidae</taxon>
        <taxon>Timema</taxon>
    </lineage>
</organism>
<evidence type="ECO:0000256" key="1">
    <source>
        <dbReference type="ARBA" id="ARBA00004123"/>
    </source>
</evidence>
<evidence type="ECO:0000256" key="6">
    <source>
        <dbReference type="ARBA" id="ARBA00023187"/>
    </source>
</evidence>
<dbReference type="InterPro" id="IPR039974">
    <property type="entry name" value="Splicing_factor_SLU7"/>
</dbReference>
<evidence type="ECO:0000256" key="4">
    <source>
        <dbReference type="ARBA" id="ARBA00022664"/>
    </source>
</evidence>
<feature type="region of interest" description="Disordered" evidence="10">
    <location>
        <begin position="97"/>
        <end position="140"/>
    </location>
</feature>
<evidence type="ECO:0000256" key="7">
    <source>
        <dbReference type="ARBA" id="ARBA00023242"/>
    </source>
</evidence>
<name>A0A7R9E5Z4_9NEOP</name>
<dbReference type="GO" id="GO:0000398">
    <property type="term" value="P:mRNA splicing, via spliceosome"/>
    <property type="evidence" value="ECO:0007669"/>
    <property type="project" value="UniProtKB-UniRule"/>
</dbReference>
<feature type="domain" description="Pre-mRNA-splicing factor SLU7" evidence="11">
    <location>
        <begin position="357"/>
        <end position="585"/>
    </location>
</feature>
<evidence type="ECO:0000256" key="5">
    <source>
        <dbReference type="ARBA" id="ARBA00022728"/>
    </source>
</evidence>
<feature type="compositionally biased region" description="Basic and acidic residues" evidence="10">
    <location>
        <begin position="749"/>
        <end position="781"/>
    </location>
</feature>
<evidence type="ECO:0000256" key="9">
    <source>
        <dbReference type="SAM" id="Coils"/>
    </source>
</evidence>
<keyword evidence="6 8" id="KW-0508">mRNA splicing</keyword>
<evidence type="ECO:0000256" key="2">
    <source>
        <dbReference type="ARBA" id="ARBA00007203"/>
    </source>
</evidence>
<dbReference type="Pfam" id="PF11708">
    <property type="entry name" value="Slu7"/>
    <property type="match status" value="2"/>
</dbReference>
<keyword evidence="7 8" id="KW-0539">Nucleus</keyword>
<feature type="compositionally biased region" description="Basic residues" evidence="10">
    <location>
        <begin position="722"/>
        <end position="748"/>
    </location>
</feature>
<dbReference type="InterPro" id="IPR021715">
    <property type="entry name" value="Slu7_dom"/>
</dbReference>